<dbReference type="SUPFAM" id="SSF48173">
    <property type="entry name" value="Cryptochrome/photolyase FAD-binding domain"/>
    <property type="match status" value="1"/>
</dbReference>
<feature type="domain" description="Photolyase/cryptochrome alpha/beta" evidence="8">
    <location>
        <begin position="1"/>
        <end position="128"/>
    </location>
</feature>
<evidence type="ECO:0000256" key="7">
    <source>
        <dbReference type="RuleBase" id="RU367151"/>
    </source>
</evidence>
<dbReference type="Pfam" id="PF03441">
    <property type="entry name" value="FAD_binding_7"/>
    <property type="match status" value="1"/>
</dbReference>
<dbReference type="GO" id="GO:0003677">
    <property type="term" value="F:DNA binding"/>
    <property type="evidence" value="ECO:0007669"/>
    <property type="project" value="TreeGrafter"/>
</dbReference>
<dbReference type="AlphaFoldDB" id="A0A4R2KM71"/>
<name>A0A4R2KM71_9GAMM</name>
<dbReference type="InterPro" id="IPR036134">
    <property type="entry name" value="Crypto/Photolyase_FAD-like_sf"/>
</dbReference>
<dbReference type="PROSITE" id="PS51645">
    <property type="entry name" value="PHR_CRY_ALPHA_BETA"/>
    <property type="match status" value="1"/>
</dbReference>
<protein>
    <recommendedName>
        <fullName evidence="2 7">Cryptochrome DASH</fullName>
    </recommendedName>
</protein>
<keyword evidence="10" id="KW-1185">Reference proteome</keyword>
<dbReference type="InterPro" id="IPR002081">
    <property type="entry name" value="Cryptochrome/DNA_photolyase_1"/>
</dbReference>
<accession>A0A4R2KM71</accession>
<sequence>MRHLYWFQNDLRLHDNPALLEHLQASQLLLVFLWPRNRPWCNQHGIGAQRERFLTESLISLREDLARLGQDLLVLHGSPELVIPDLVRRFGIERVGTARTPGWYEAAAVRTLRDKLDIPVQVHRGNTLFAETALPFPLTQMPGQFTPFRRAVEDLPFTAPTPAPGKLPPPPAADFHAIPVAAARPSAALPIRGGAAAGARRLQQFVHDEQGILSYKETRNGLDPLDGSSTLSPWLATGCLSPRQVAQEVADFEAAVTSNASTYWLYFELLWREFFHWRALTDDARHLFRASGAGKRLMRCTFEPRNFARWCQGDTNFPLVNAFMHQLVDTGWMSNRGRQIVASCLVHEYGIDWRYGAAFFEHHLLDFDVASNYGNWQYLAGVGADPRGGRRFNQDKQRTDHDSDGRFVAKWDGDRPHQPTYVTDAADWPI</sequence>
<gene>
    <name evidence="9" type="ORF">EV688_11378</name>
</gene>
<evidence type="ECO:0000259" key="8">
    <source>
        <dbReference type="PROSITE" id="PS51645"/>
    </source>
</evidence>
<comment type="caution">
    <text evidence="9">The sequence shown here is derived from an EMBL/GenBank/DDBJ whole genome shotgun (WGS) entry which is preliminary data.</text>
</comment>
<evidence type="ECO:0000256" key="3">
    <source>
        <dbReference type="ARBA" id="ARBA00022630"/>
    </source>
</evidence>
<reference evidence="9 10" key="1">
    <citation type="submission" date="2019-03" db="EMBL/GenBank/DDBJ databases">
        <title>Genomic Encyclopedia of Type Strains, Phase IV (KMG-IV): sequencing the most valuable type-strain genomes for metagenomic binning, comparative biology and taxonomic classification.</title>
        <authorList>
            <person name="Goeker M."/>
        </authorList>
    </citation>
    <scope>NUCLEOTIDE SEQUENCE [LARGE SCALE GENOMIC DNA]</scope>
    <source>
        <strain evidence="9 10">DSM 23344</strain>
    </source>
</reference>
<dbReference type="PANTHER" id="PTHR11455">
    <property type="entry name" value="CRYPTOCHROME"/>
    <property type="match status" value="1"/>
</dbReference>
<dbReference type="GO" id="GO:0003904">
    <property type="term" value="F:deoxyribodipyrimidine photo-lyase activity"/>
    <property type="evidence" value="ECO:0007669"/>
    <property type="project" value="TreeGrafter"/>
</dbReference>
<proteinExistence type="inferred from homology"/>
<dbReference type="RefSeq" id="WP_117318955.1">
    <property type="nucleotide sequence ID" value="NZ_QQSW01000017.1"/>
</dbReference>
<dbReference type="SUPFAM" id="SSF52425">
    <property type="entry name" value="Cryptochrome/photolyase, N-terminal domain"/>
    <property type="match status" value="1"/>
</dbReference>
<dbReference type="InterPro" id="IPR036155">
    <property type="entry name" value="Crypto/Photolyase_N_sf"/>
</dbReference>
<organism evidence="9 10">
    <name type="scientific">Chromatocurvus halotolerans</name>
    <dbReference type="NCBI Taxonomy" id="1132028"/>
    <lineage>
        <taxon>Bacteria</taxon>
        <taxon>Pseudomonadati</taxon>
        <taxon>Pseudomonadota</taxon>
        <taxon>Gammaproteobacteria</taxon>
        <taxon>Cellvibrionales</taxon>
        <taxon>Halieaceae</taxon>
        <taxon>Chromatocurvus</taxon>
    </lineage>
</organism>
<dbReference type="InterPro" id="IPR014729">
    <property type="entry name" value="Rossmann-like_a/b/a_fold"/>
</dbReference>
<dbReference type="Proteomes" id="UP000294980">
    <property type="component" value="Unassembled WGS sequence"/>
</dbReference>
<dbReference type="Gene3D" id="3.40.50.620">
    <property type="entry name" value="HUPs"/>
    <property type="match status" value="1"/>
</dbReference>
<dbReference type="Gene3D" id="1.10.579.10">
    <property type="entry name" value="DNA Cyclobutane Dipyrimidine Photolyase, subunit A, domain 3"/>
    <property type="match status" value="1"/>
</dbReference>
<dbReference type="Pfam" id="PF00875">
    <property type="entry name" value="DNA_photolyase"/>
    <property type="match status" value="1"/>
</dbReference>
<feature type="binding site" evidence="6">
    <location>
        <position position="215"/>
    </location>
    <ligand>
        <name>FAD</name>
        <dbReference type="ChEBI" id="CHEBI:57692"/>
    </ligand>
</feature>
<comment type="cofactor">
    <cofactor evidence="7">
        <name>(6R)-5,10-methylene-5,6,7,8-tetrahydrofolate</name>
        <dbReference type="ChEBI" id="CHEBI:15636"/>
    </cofactor>
    <text evidence="7">Binds 1 5,10-methenyltetrahydrofolate (MTHF) per subunit.</text>
</comment>
<keyword evidence="5 7" id="KW-0157">Chromophore</keyword>
<dbReference type="GO" id="GO:0006281">
    <property type="term" value="P:DNA repair"/>
    <property type="evidence" value="ECO:0007669"/>
    <property type="project" value="InterPro"/>
</dbReference>
<comment type="function">
    <text evidence="7">May have a photoreceptor function.</text>
</comment>
<dbReference type="InterPro" id="IPR006050">
    <property type="entry name" value="DNA_photolyase_N"/>
</dbReference>
<dbReference type="PRINTS" id="PR00147">
    <property type="entry name" value="DNAPHOTLYASE"/>
</dbReference>
<comment type="cofactor">
    <cofactor evidence="6 7">
        <name>FAD</name>
        <dbReference type="ChEBI" id="CHEBI:57692"/>
    </cofactor>
    <text evidence="6 7">Binds 1 FAD per subunit.</text>
</comment>
<evidence type="ECO:0000256" key="6">
    <source>
        <dbReference type="PIRSR" id="PIRSR602081-1"/>
    </source>
</evidence>
<dbReference type="NCBIfam" id="TIGR02765">
    <property type="entry name" value="crypto_DASH"/>
    <property type="match status" value="1"/>
</dbReference>
<feature type="binding site" evidence="6">
    <location>
        <begin position="366"/>
        <end position="368"/>
    </location>
    <ligand>
        <name>FAD</name>
        <dbReference type="ChEBI" id="CHEBI:57692"/>
    </ligand>
</feature>
<dbReference type="EMBL" id="SLWX01000013">
    <property type="protein sequence ID" value="TCO74524.1"/>
    <property type="molecule type" value="Genomic_DNA"/>
</dbReference>
<dbReference type="OrthoDB" id="9772484at2"/>
<keyword evidence="4 6" id="KW-0274">FAD</keyword>
<evidence type="ECO:0000256" key="1">
    <source>
        <dbReference type="ARBA" id="ARBA00005862"/>
    </source>
</evidence>
<evidence type="ECO:0000313" key="10">
    <source>
        <dbReference type="Proteomes" id="UP000294980"/>
    </source>
</evidence>
<keyword evidence="9" id="KW-0456">Lyase</keyword>
<dbReference type="Gene3D" id="1.25.40.80">
    <property type="match status" value="1"/>
</dbReference>
<keyword evidence="3 6" id="KW-0285">Flavoprotein</keyword>
<comment type="similarity">
    <text evidence="1 7">Belongs to the DNA photolyase class-1 family.</text>
</comment>
<dbReference type="InterPro" id="IPR014133">
    <property type="entry name" value="Cry_DASH"/>
</dbReference>
<dbReference type="GO" id="GO:0071949">
    <property type="term" value="F:FAD binding"/>
    <property type="evidence" value="ECO:0007669"/>
    <property type="project" value="TreeGrafter"/>
</dbReference>
<dbReference type="InterPro" id="IPR005101">
    <property type="entry name" value="Cryptochr/Photolyase_FAD-bd"/>
</dbReference>
<evidence type="ECO:0000256" key="5">
    <source>
        <dbReference type="ARBA" id="ARBA00022991"/>
    </source>
</evidence>
<evidence type="ECO:0000313" key="9">
    <source>
        <dbReference type="EMBL" id="TCO74524.1"/>
    </source>
</evidence>
<feature type="binding site" evidence="6">
    <location>
        <begin position="228"/>
        <end position="232"/>
    </location>
    <ligand>
        <name>FAD</name>
        <dbReference type="ChEBI" id="CHEBI:57692"/>
    </ligand>
</feature>
<evidence type="ECO:0000256" key="2">
    <source>
        <dbReference type="ARBA" id="ARBA00017881"/>
    </source>
</evidence>
<evidence type="ECO:0000256" key="4">
    <source>
        <dbReference type="ARBA" id="ARBA00022827"/>
    </source>
</evidence>